<dbReference type="Proteomes" id="UP000095713">
    <property type="component" value="Unassembled WGS sequence"/>
</dbReference>
<evidence type="ECO:0000313" key="2">
    <source>
        <dbReference type="EMBL" id="OEK07619.1"/>
    </source>
</evidence>
<keyword evidence="3" id="KW-1185">Reference proteome</keyword>
<proteinExistence type="predicted"/>
<name>A0A1E5T8A9_9FLAO</name>
<feature type="transmembrane region" description="Helical" evidence="1">
    <location>
        <begin position="506"/>
        <end position="532"/>
    </location>
</feature>
<dbReference type="STRING" id="1849968.A8C32_17640"/>
<dbReference type="OrthoDB" id="996104at2"/>
<feature type="transmembrane region" description="Helical" evidence="1">
    <location>
        <begin position="419"/>
        <end position="436"/>
    </location>
</feature>
<feature type="transmembrane region" description="Helical" evidence="1">
    <location>
        <begin position="106"/>
        <end position="127"/>
    </location>
</feature>
<protein>
    <submittedName>
        <fullName evidence="2">Uncharacterized protein</fullName>
    </submittedName>
</protein>
<gene>
    <name evidence="2" type="ORF">A8C32_17640</name>
</gene>
<evidence type="ECO:0000256" key="1">
    <source>
        <dbReference type="SAM" id="Phobius"/>
    </source>
</evidence>
<feature type="transmembrane region" description="Helical" evidence="1">
    <location>
        <begin position="552"/>
        <end position="575"/>
    </location>
</feature>
<evidence type="ECO:0000313" key="3">
    <source>
        <dbReference type="Proteomes" id="UP000095713"/>
    </source>
</evidence>
<feature type="transmembrane region" description="Helical" evidence="1">
    <location>
        <begin position="24"/>
        <end position="47"/>
    </location>
</feature>
<keyword evidence="1" id="KW-0472">Membrane</keyword>
<keyword evidence="1" id="KW-0812">Transmembrane</keyword>
<feature type="transmembrane region" description="Helical" evidence="1">
    <location>
        <begin position="443"/>
        <end position="464"/>
    </location>
</feature>
<organism evidence="2 3">
    <name type="scientific">Flavivirga aquatica</name>
    <dbReference type="NCBI Taxonomy" id="1849968"/>
    <lineage>
        <taxon>Bacteria</taxon>
        <taxon>Pseudomonadati</taxon>
        <taxon>Bacteroidota</taxon>
        <taxon>Flavobacteriia</taxon>
        <taxon>Flavobacteriales</taxon>
        <taxon>Flavobacteriaceae</taxon>
        <taxon>Flavivirga</taxon>
    </lineage>
</organism>
<keyword evidence="1" id="KW-1133">Transmembrane helix</keyword>
<dbReference type="RefSeq" id="WP_069830747.1">
    <property type="nucleotide sequence ID" value="NZ_MDJD01000047.1"/>
</dbReference>
<reference evidence="2 3" key="1">
    <citation type="submission" date="2016-05" db="EMBL/GenBank/DDBJ databases">
        <title>Draft Genome Sequence of Algibacter sp. Strain SK-16 Isolated from the Surface Water of Aburatsubo Inlet.</title>
        <authorList>
            <person name="Wong S.-K."/>
            <person name="Yoshizawa S."/>
            <person name="Nakajima Y."/>
            <person name="Ogura Y."/>
            <person name="Tetsuya H."/>
            <person name="Hamasaki K."/>
        </authorList>
    </citation>
    <scope>NUCLEOTIDE SEQUENCE [LARGE SCALE GENOMIC DNA]</scope>
    <source>
        <strain evidence="2 3">SK-16</strain>
    </source>
</reference>
<comment type="caution">
    <text evidence="2">The sequence shown here is derived from an EMBL/GenBank/DDBJ whole genome shotgun (WGS) entry which is preliminary data.</text>
</comment>
<feature type="transmembrane region" description="Helical" evidence="1">
    <location>
        <begin position="476"/>
        <end position="499"/>
    </location>
</feature>
<sequence>MKNFISKTNKYLIQKHPIIWNTKLVWMLSIAYILHVIFFMLGFVALANPEVLHNYRAKSIFFDNSTVFINVILSILLLVLWLIYLFKNNAFKSFYPTSNLKIFKQFACYLVIVFSSISFFLSHNLGLKSYINSTYNNDRIKKEIQISNDAALFFSQNLNDYTLNQRRYPEPLNTLYCETYQGTKLASDSVTPHLSFLDYNYRFYTLKTKKGLGRNIYNDSTYKNFIYYKIKDTVHTYFYKDAVYDVSNIIKSATPSYYNYSKTFYVAEDENLHELDITYNSNDNYYNDYDNSYYNKEFSIRNEIRNKKNHELLTRNNTQEIKQLLANFLAVVNQYRVAHNLTTNEWFDLIYNPNDFELKSLIRSEPKRQYEYGFDEAKNAPEVFYKNHVTDFYLDDNALHQSFENIEYIKSSNLFIESIHFFMWASFLLSAIIFMFRITGLKALLFSIITIGLLSVLVGLLTVLCEYLTNFHGNSISYFALYLIFVLGTIILSIPICCAKRIKKSIVAICLNISIGGLPLYIFLIISIISMHQSDACGYYSFNTNSEVCFNLLGSIGTLWSYILFIIGLVFIYFYSKVIKKWKALPEG</sequence>
<dbReference type="EMBL" id="MDJD01000047">
    <property type="protein sequence ID" value="OEK07619.1"/>
    <property type="molecule type" value="Genomic_DNA"/>
</dbReference>
<feature type="transmembrane region" description="Helical" evidence="1">
    <location>
        <begin position="67"/>
        <end position="86"/>
    </location>
</feature>
<dbReference type="AlphaFoldDB" id="A0A1E5T8A9"/>
<accession>A0A1E5T8A9</accession>